<protein>
    <submittedName>
        <fullName evidence="2">Energy transducer TonB</fullName>
    </submittedName>
</protein>
<gene>
    <name evidence="2" type="ORF">MUN79_19915</name>
</gene>
<reference evidence="2" key="1">
    <citation type="submission" date="2022-04" db="EMBL/GenBank/DDBJ databases">
        <title>Hymenobacter sp. isolated from the air.</title>
        <authorList>
            <person name="Won M."/>
            <person name="Lee C.-M."/>
            <person name="Woen H.-Y."/>
            <person name="Kwon S.-W."/>
        </authorList>
    </citation>
    <scope>NUCLEOTIDE SEQUENCE</scope>
    <source>
        <strain evidence="2">5116S-3</strain>
    </source>
</reference>
<dbReference type="Proteomes" id="UP000831796">
    <property type="component" value="Chromosome"/>
</dbReference>
<dbReference type="RefSeq" id="WP_244674337.1">
    <property type="nucleotide sequence ID" value="NZ_CP095046.1"/>
</dbReference>
<dbReference type="AlphaFoldDB" id="A0A8T9Q0H6"/>
<evidence type="ECO:0000313" key="3">
    <source>
        <dbReference type="Proteomes" id="UP000831796"/>
    </source>
</evidence>
<sequence length="241" mass="27058">MTHLLSVPATLVILLTGSCLRQAPDTGPGPGNNTQPAVSTQASDTCHQARTAAATDFRKGTYELHSREFLPLENAYLDVLAADYQVQWRFVETDEPGSYFGCYDDHLLALLESKYGPDFLKAARSKADSLDQTGKWNRDASFRQGFEAQQAFLYGHIDWKKAPERTGKASRVYVSFTVDTLGRIRNPVITKGLDPAHDQEALRVVGLMPDWNPTYRQGKPKSFGWTLPILFTRAMRLRYAR</sequence>
<organism evidence="2 3">
    <name type="scientific">Hymenobacter cellulosilyticus</name>
    <dbReference type="NCBI Taxonomy" id="2932248"/>
    <lineage>
        <taxon>Bacteria</taxon>
        <taxon>Pseudomonadati</taxon>
        <taxon>Bacteroidota</taxon>
        <taxon>Cytophagia</taxon>
        <taxon>Cytophagales</taxon>
        <taxon>Hymenobacteraceae</taxon>
        <taxon>Hymenobacter</taxon>
    </lineage>
</organism>
<evidence type="ECO:0000313" key="2">
    <source>
        <dbReference type="EMBL" id="UOQ70924.1"/>
    </source>
</evidence>
<proteinExistence type="predicted"/>
<dbReference type="PANTHER" id="PTHR33446">
    <property type="entry name" value="PROTEIN TONB-RELATED"/>
    <property type="match status" value="1"/>
</dbReference>
<keyword evidence="3" id="KW-1185">Reference proteome</keyword>
<dbReference type="GO" id="GO:0031992">
    <property type="term" value="F:energy transducer activity"/>
    <property type="evidence" value="ECO:0007669"/>
    <property type="project" value="TreeGrafter"/>
</dbReference>
<accession>A0A8T9Q0H6</accession>
<evidence type="ECO:0000259" key="1">
    <source>
        <dbReference type="Pfam" id="PF03544"/>
    </source>
</evidence>
<feature type="domain" description="TonB C-terminal" evidence="1">
    <location>
        <begin position="165"/>
        <end position="231"/>
    </location>
</feature>
<dbReference type="GO" id="GO:0098797">
    <property type="term" value="C:plasma membrane protein complex"/>
    <property type="evidence" value="ECO:0007669"/>
    <property type="project" value="TreeGrafter"/>
</dbReference>
<dbReference type="PANTHER" id="PTHR33446:SF2">
    <property type="entry name" value="PROTEIN TONB"/>
    <property type="match status" value="1"/>
</dbReference>
<dbReference type="InterPro" id="IPR051045">
    <property type="entry name" value="TonB-dependent_transducer"/>
</dbReference>
<dbReference type="InterPro" id="IPR037682">
    <property type="entry name" value="TonB_C"/>
</dbReference>
<name>A0A8T9Q0H6_9BACT</name>
<dbReference type="Gene3D" id="3.30.1150.10">
    <property type="match status" value="1"/>
</dbReference>
<dbReference type="SUPFAM" id="SSF74653">
    <property type="entry name" value="TolA/TonB C-terminal domain"/>
    <property type="match status" value="1"/>
</dbReference>
<dbReference type="Pfam" id="PF03544">
    <property type="entry name" value="TonB_C"/>
    <property type="match status" value="1"/>
</dbReference>
<dbReference type="GO" id="GO:0055085">
    <property type="term" value="P:transmembrane transport"/>
    <property type="evidence" value="ECO:0007669"/>
    <property type="project" value="InterPro"/>
</dbReference>
<dbReference type="KEGG" id="hcu:MUN79_19915"/>
<dbReference type="EMBL" id="CP095046">
    <property type="protein sequence ID" value="UOQ70924.1"/>
    <property type="molecule type" value="Genomic_DNA"/>
</dbReference>